<gene>
    <name evidence="2" type="ORF">EAG_00453</name>
</gene>
<dbReference type="OMA" id="CHTARKS"/>
<accession>E2A8C4</accession>
<keyword evidence="3" id="KW-1185">Reference proteome</keyword>
<name>E2A8C4_CAMFO</name>
<dbReference type="EMBL" id="GL437535">
    <property type="protein sequence ID" value="EFN70315.1"/>
    <property type="molecule type" value="Genomic_DNA"/>
</dbReference>
<feature type="non-terminal residue" evidence="2">
    <location>
        <position position="1"/>
    </location>
</feature>
<evidence type="ECO:0000259" key="1">
    <source>
        <dbReference type="Pfam" id="PF13358"/>
    </source>
</evidence>
<feature type="domain" description="Tc1-like transposase DDE" evidence="1">
    <location>
        <begin position="33"/>
        <end position="148"/>
    </location>
</feature>
<proteinExistence type="predicted"/>
<sequence>RLQLFGTPGAVYVHRRIGEAYNPKCVVPTVKHGGGSIMIWGCMASAGVGTPFICSGRMNSETYTAMLGQTLKSSMTKIFKEETEQVIFQQDNAPCHTARKSIAWFKRNKIKLFEWPPQSPDLNPIEHLWAHLKKHVHARKCNSITELKKVIFEEWEKISPSICERLVHSLPKRIAEVIKNNGGPSKY</sequence>
<organism evidence="3">
    <name type="scientific">Camponotus floridanus</name>
    <name type="common">Florida carpenter ant</name>
    <dbReference type="NCBI Taxonomy" id="104421"/>
    <lineage>
        <taxon>Eukaryota</taxon>
        <taxon>Metazoa</taxon>
        <taxon>Ecdysozoa</taxon>
        <taxon>Arthropoda</taxon>
        <taxon>Hexapoda</taxon>
        <taxon>Insecta</taxon>
        <taxon>Pterygota</taxon>
        <taxon>Neoptera</taxon>
        <taxon>Endopterygota</taxon>
        <taxon>Hymenoptera</taxon>
        <taxon>Apocrita</taxon>
        <taxon>Aculeata</taxon>
        <taxon>Formicoidea</taxon>
        <taxon>Formicidae</taxon>
        <taxon>Formicinae</taxon>
        <taxon>Camponotus</taxon>
    </lineage>
</organism>
<dbReference type="Proteomes" id="UP000000311">
    <property type="component" value="Unassembled WGS sequence"/>
</dbReference>
<dbReference type="STRING" id="104421.E2A8C4"/>
<dbReference type="PANTHER" id="PTHR47326">
    <property type="entry name" value="TRANSPOSABLE ELEMENT TC3 TRANSPOSASE-LIKE PROTEIN"/>
    <property type="match status" value="1"/>
</dbReference>
<dbReference type="OrthoDB" id="7555448at2759"/>
<evidence type="ECO:0000313" key="2">
    <source>
        <dbReference type="EMBL" id="EFN70315.1"/>
    </source>
</evidence>
<dbReference type="Gene3D" id="3.30.420.10">
    <property type="entry name" value="Ribonuclease H-like superfamily/Ribonuclease H"/>
    <property type="match status" value="1"/>
</dbReference>
<dbReference type="Pfam" id="PF13358">
    <property type="entry name" value="DDE_3"/>
    <property type="match status" value="1"/>
</dbReference>
<feature type="non-terminal residue" evidence="2">
    <location>
        <position position="187"/>
    </location>
</feature>
<dbReference type="InterPro" id="IPR036397">
    <property type="entry name" value="RNaseH_sf"/>
</dbReference>
<dbReference type="InterPro" id="IPR038717">
    <property type="entry name" value="Tc1-like_DDE_dom"/>
</dbReference>
<evidence type="ECO:0000313" key="3">
    <source>
        <dbReference type="Proteomes" id="UP000000311"/>
    </source>
</evidence>
<dbReference type="AlphaFoldDB" id="E2A8C4"/>
<dbReference type="PANTHER" id="PTHR47326:SF1">
    <property type="entry name" value="HTH PSQ-TYPE DOMAIN-CONTAINING PROTEIN"/>
    <property type="match status" value="1"/>
</dbReference>
<dbReference type="InParanoid" id="E2A8C4"/>
<reference evidence="2 3" key="1">
    <citation type="journal article" date="2010" name="Science">
        <title>Genomic comparison of the ants Camponotus floridanus and Harpegnathos saltator.</title>
        <authorList>
            <person name="Bonasio R."/>
            <person name="Zhang G."/>
            <person name="Ye C."/>
            <person name="Mutti N.S."/>
            <person name="Fang X."/>
            <person name="Qin N."/>
            <person name="Donahue G."/>
            <person name="Yang P."/>
            <person name="Li Q."/>
            <person name="Li C."/>
            <person name="Zhang P."/>
            <person name="Huang Z."/>
            <person name="Berger S.L."/>
            <person name="Reinberg D."/>
            <person name="Wang J."/>
            <person name="Liebig J."/>
        </authorList>
    </citation>
    <scope>NUCLEOTIDE SEQUENCE [LARGE SCALE GENOMIC DNA]</scope>
    <source>
        <strain evidence="3">C129</strain>
    </source>
</reference>
<dbReference type="GO" id="GO:0003676">
    <property type="term" value="F:nucleic acid binding"/>
    <property type="evidence" value="ECO:0007669"/>
    <property type="project" value="InterPro"/>
</dbReference>
<protein>
    <submittedName>
        <fullName evidence="2">Transposable element Tcb2 transposase</fullName>
    </submittedName>
</protein>